<reference evidence="2 3" key="1">
    <citation type="submission" date="2019-09" db="EMBL/GenBank/DDBJ databases">
        <authorList>
            <person name="Ou C."/>
        </authorList>
    </citation>
    <scope>NUCLEOTIDE SEQUENCE [LARGE SCALE GENOMIC DNA]</scope>
    <source>
        <strain evidence="2">S2</strain>
        <tissue evidence="2">Leaf</tissue>
    </source>
</reference>
<dbReference type="PANTHER" id="PTHR12305">
    <property type="entry name" value="PHOSPHATASE WITH HOMOLOGY TO TENSIN"/>
    <property type="match status" value="1"/>
</dbReference>
<dbReference type="Proteomes" id="UP000327157">
    <property type="component" value="Chromosome 10"/>
</dbReference>
<gene>
    <name evidence="2" type="ORF">D8674_003868</name>
</gene>
<keyword evidence="3" id="KW-1185">Reference proteome</keyword>
<dbReference type="Pfam" id="PF22918">
    <property type="entry name" value="PTEN2_C2"/>
    <property type="match status" value="1"/>
</dbReference>
<dbReference type="GO" id="GO:0005829">
    <property type="term" value="C:cytosol"/>
    <property type="evidence" value="ECO:0007669"/>
    <property type="project" value="TreeGrafter"/>
</dbReference>
<evidence type="ECO:0000259" key="1">
    <source>
        <dbReference type="Pfam" id="PF22918"/>
    </source>
</evidence>
<sequence>MISSLLLYLKFFPTTEESIDHYNQKRCFDGKGLVQPSQIRYIKYFECILTYFNGENPPGRSWLNTTMMENRKVFTNNDLDGFDKNLDKLRIDD</sequence>
<dbReference type="InterPro" id="IPR029021">
    <property type="entry name" value="Prot-tyrosine_phosphatase-like"/>
</dbReference>
<name>A0A5N5FIX6_9ROSA</name>
<comment type="caution">
    <text evidence="2">The sequence shown here is derived from an EMBL/GenBank/DDBJ whole genome shotgun (WGS) entry which is preliminary data.</text>
</comment>
<dbReference type="AlphaFoldDB" id="A0A5N5FIX6"/>
<accession>A0A5N5FIX6</accession>
<dbReference type="EMBL" id="SMOL01000695">
    <property type="protein sequence ID" value="KAB2602863.1"/>
    <property type="molecule type" value="Genomic_DNA"/>
</dbReference>
<dbReference type="Gene3D" id="3.90.190.10">
    <property type="entry name" value="Protein tyrosine phosphatase superfamily"/>
    <property type="match status" value="1"/>
</dbReference>
<reference evidence="2 3" key="3">
    <citation type="submission" date="2019-11" db="EMBL/GenBank/DDBJ databases">
        <title>A de novo genome assembly of a pear dwarfing rootstock.</title>
        <authorList>
            <person name="Wang F."/>
            <person name="Wang J."/>
            <person name="Li S."/>
            <person name="Zhang Y."/>
            <person name="Fang M."/>
            <person name="Ma L."/>
            <person name="Zhao Y."/>
            <person name="Jiang S."/>
        </authorList>
    </citation>
    <scope>NUCLEOTIDE SEQUENCE [LARGE SCALE GENOMIC DNA]</scope>
    <source>
        <strain evidence="2">S2</strain>
        <tissue evidence="2">Leaf</tissue>
    </source>
</reference>
<proteinExistence type="predicted"/>
<organism evidence="2 3">
    <name type="scientific">Pyrus ussuriensis x Pyrus communis</name>
    <dbReference type="NCBI Taxonomy" id="2448454"/>
    <lineage>
        <taxon>Eukaryota</taxon>
        <taxon>Viridiplantae</taxon>
        <taxon>Streptophyta</taxon>
        <taxon>Embryophyta</taxon>
        <taxon>Tracheophyta</taxon>
        <taxon>Spermatophyta</taxon>
        <taxon>Magnoliopsida</taxon>
        <taxon>eudicotyledons</taxon>
        <taxon>Gunneridae</taxon>
        <taxon>Pentapetalae</taxon>
        <taxon>rosids</taxon>
        <taxon>fabids</taxon>
        <taxon>Rosales</taxon>
        <taxon>Rosaceae</taxon>
        <taxon>Amygdaloideae</taxon>
        <taxon>Maleae</taxon>
        <taxon>Pyrus</taxon>
    </lineage>
</organism>
<evidence type="ECO:0000313" key="3">
    <source>
        <dbReference type="Proteomes" id="UP000327157"/>
    </source>
</evidence>
<reference evidence="3" key="2">
    <citation type="submission" date="2019-10" db="EMBL/GenBank/DDBJ databases">
        <title>A de novo genome assembly of a pear dwarfing rootstock.</title>
        <authorList>
            <person name="Wang F."/>
            <person name="Wang J."/>
            <person name="Li S."/>
            <person name="Zhang Y."/>
            <person name="Fang M."/>
            <person name="Ma L."/>
            <person name="Zhao Y."/>
            <person name="Jiang S."/>
        </authorList>
    </citation>
    <scope>NUCLEOTIDE SEQUENCE [LARGE SCALE GENOMIC DNA]</scope>
</reference>
<dbReference type="PANTHER" id="PTHR12305:SF96">
    <property type="entry name" value="PHOSPHATIDYLINOSITOL 3,4,5-TRISPHOSPHATE 3-PHOSPHATASE AND PROTEIN-TYROSINE-PHOSPHATASE PTEN2A"/>
    <property type="match status" value="1"/>
</dbReference>
<dbReference type="OrthoDB" id="1692296at2759"/>
<protein>
    <submittedName>
        <fullName evidence="2">Dual-specificity protein phosphatase PTEN</fullName>
    </submittedName>
</protein>
<dbReference type="InterPro" id="IPR051281">
    <property type="entry name" value="Dual-spec_lipid-protein_phosph"/>
</dbReference>
<feature type="domain" description="PTEN2A/B C2" evidence="1">
    <location>
        <begin position="61"/>
        <end position="85"/>
    </location>
</feature>
<dbReference type="GO" id="GO:0016314">
    <property type="term" value="F:phosphatidylinositol-3,4,5-trisphosphate 3-phosphatase activity"/>
    <property type="evidence" value="ECO:0007669"/>
    <property type="project" value="TreeGrafter"/>
</dbReference>
<evidence type="ECO:0000313" key="2">
    <source>
        <dbReference type="EMBL" id="KAB2602863.1"/>
    </source>
</evidence>
<dbReference type="InterPro" id="IPR055183">
    <property type="entry name" value="PTEN2A/B_C2"/>
</dbReference>